<protein>
    <recommendedName>
        <fullName evidence="2">DUF7788 domain-containing protein</fullName>
    </recommendedName>
</protein>
<feature type="domain" description="DUF7788" evidence="2">
    <location>
        <begin position="3"/>
        <end position="36"/>
    </location>
</feature>
<keyword evidence="4" id="KW-1185">Reference proteome</keyword>
<dbReference type="InterPro" id="IPR011205">
    <property type="entry name" value="UCP015417_vWA"/>
</dbReference>
<reference evidence="3 4" key="1">
    <citation type="submission" date="2016-09" db="EMBL/GenBank/DDBJ databases">
        <title>The draft genome of Dichanthelium oligosanthes: A C3 panicoid grass species.</title>
        <authorList>
            <person name="Studer A.J."/>
            <person name="Schnable J.C."/>
            <person name="Brutnell T.P."/>
        </authorList>
    </citation>
    <scope>NUCLEOTIDE SEQUENCE [LARGE SCALE GENOMIC DNA]</scope>
    <source>
        <strain evidence="4">cv. Kellogg 1175</strain>
        <tissue evidence="3">Leaf</tissue>
    </source>
</reference>
<name>A0A1E5W818_9POAL</name>
<dbReference type="EMBL" id="LWDX02018357">
    <property type="protein sequence ID" value="OEL33566.1"/>
    <property type="molecule type" value="Genomic_DNA"/>
</dbReference>
<comment type="caution">
    <text evidence="3">The sequence shown here is derived from an EMBL/GenBank/DDBJ whole genome shotgun (WGS) entry which is preliminary data.</text>
</comment>
<proteinExistence type="predicted"/>
<evidence type="ECO:0000313" key="4">
    <source>
        <dbReference type="Proteomes" id="UP000095767"/>
    </source>
</evidence>
<dbReference type="PANTHER" id="PTHR31373:SF27">
    <property type="entry name" value="TROVE DOMAIN-CONTAINING PROTEIN"/>
    <property type="match status" value="1"/>
</dbReference>
<accession>A0A1E5W818</accession>
<evidence type="ECO:0000313" key="3">
    <source>
        <dbReference type="EMBL" id="OEL33566.1"/>
    </source>
</evidence>
<organism evidence="3 4">
    <name type="scientific">Dichanthelium oligosanthes</name>
    <dbReference type="NCBI Taxonomy" id="888268"/>
    <lineage>
        <taxon>Eukaryota</taxon>
        <taxon>Viridiplantae</taxon>
        <taxon>Streptophyta</taxon>
        <taxon>Embryophyta</taxon>
        <taxon>Tracheophyta</taxon>
        <taxon>Spermatophyta</taxon>
        <taxon>Magnoliopsida</taxon>
        <taxon>Liliopsida</taxon>
        <taxon>Poales</taxon>
        <taxon>Poaceae</taxon>
        <taxon>PACMAD clade</taxon>
        <taxon>Panicoideae</taxon>
        <taxon>Panicodae</taxon>
        <taxon>Paniceae</taxon>
        <taxon>Dichantheliinae</taxon>
        <taxon>Dichanthelium</taxon>
    </lineage>
</organism>
<dbReference type="Pfam" id="PF25043">
    <property type="entry name" value="DUF7788"/>
    <property type="match status" value="1"/>
</dbReference>
<dbReference type="AlphaFoldDB" id="A0A1E5W818"/>
<dbReference type="PANTHER" id="PTHR31373">
    <property type="entry name" value="OS06G0652100 PROTEIN"/>
    <property type="match status" value="1"/>
</dbReference>
<dbReference type="Proteomes" id="UP000095767">
    <property type="component" value="Unassembled WGS sequence"/>
</dbReference>
<feature type="region of interest" description="Disordered" evidence="1">
    <location>
        <begin position="57"/>
        <end position="87"/>
    </location>
</feature>
<dbReference type="InterPro" id="IPR056690">
    <property type="entry name" value="DUF7788"/>
</dbReference>
<evidence type="ECO:0000259" key="2">
    <source>
        <dbReference type="Pfam" id="PF25043"/>
    </source>
</evidence>
<gene>
    <name evidence="3" type="ORF">BAE44_0005415</name>
</gene>
<dbReference type="OrthoDB" id="1149618at2759"/>
<sequence length="96" mass="10643">MSGTPIEVCVALSLLISELSEKPWTGRVIAFSQTPPDPQDRGQDPHLEDELHQAHAVEHEHQLPGSVRPHPLHSGGRPAAQGQDDHDYFCVDMEFD</sequence>
<evidence type="ECO:0000256" key="1">
    <source>
        <dbReference type="SAM" id="MobiDB-lite"/>
    </source>
</evidence>